<evidence type="ECO:0000313" key="3">
    <source>
        <dbReference type="EMBL" id="PMD30936.1"/>
    </source>
</evidence>
<feature type="transmembrane region" description="Helical" evidence="1">
    <location>
        <begin position="224"/>
        <end position="249"/>
    </location>
</feature>
<dbReference type="OrthoDB" id="3533814at2759"/>
<keyword evidence="4" id="KW-1185">Reference proteome</keyword>
<gene>
    <name evidence="3" type="ORF">L207DRAFT_641131</name>
</gene>
<reference evidence="3 4" key="1">
    <citation type="submission" date="2016-04" db="EMBL/GenBank/DDBJ databases">
        <title>A degradative enzymes factory behind the ericoid mycorrhizal symbiosis.</title>
        <authorList>
            <consortium name="DOE Joint Genome Institute"/>
            <person name="Martino E."/>
            <person name="Morin E."/>
            <person name="Grelet G."/>
            <person name="Kuo A."/>
            <person name="Kohler A."/>
            <person name="Daghino S."/>
            <person name="Barry K."/>
            <person name="Choi C."/>
            <person name="Cichocki N."/>
            <person name="Clum A."/>
            <person name="Copeland A."/>
            <person name="Hainaut M."/>
            <person name="Haridas S."/>
            <person name="Labutti K."/>
            <person name="Lindquist E."/>
            <person name="Lipzen A."/>
            <person name="Khouja H.-R."/>
            <person name="Murat C."/>
            <person name="Ohm R."/>
            <person name="Olson A."/>
            <person name="Spatafora J."/>
            <person name="Veneault-Fourrey C."/>
            <person name="Henrissat B."/>
            <person name="Grigoriev I."/>
            <person name="Martin F."/>
            <person name="Perotto S."/>
        </authorList>
    </citation>
    <scope>NUCLEOTIDE SEQUENCE [LARGE SCALE GENOMIC DNA]</scope>
    <source>
        <strain evidence="3 4">F</strain>
    </source>
</reference>
<accession>A0A2J6QXE1</accession>
<dbReference type="InterPro" id="IPR046529">
    <property type="entry name" value="DUF6594"/>
</dbReference>
<feature type="domain" description="DUF6594" evidence="2">
    <location>
        <begin position="21"/>
        <end position="294"/>
    </location>
</feature>
<keyword evidence="1" id="KW-0812">Transmembrane</keyword>
<evidence type="ECO:0000313" key="4">
    <source>
        <dbReference type="Proteomes" id="UP000235786"/>
    </source>
</evidence>
<name>A0A2J6QXE1_HYAVF</name>
<dbReference type="STRING" id="1149755.A0A2J6QXE1"/>
<dbReference type="PANTHER" id="PTHR34502">
    <property type="entry name" value="DUF6594 DOMAIN-CONTAINING PROTEIN-RELATED"/>
    <property type="match status" value="1"/>
</dbReference>
<dbReference type="AlphaFoldDB" id="A0A2J6QXE1"/>
<dbReference type="PANTHER" id="PTHR34502:SF4">
    <property type="entry name" value="DUF6594 DOMAIN-CONTAINING PROTEIN"/>
    <property type="match status" value="1"/>
</dbReference>
<dbReference type="Proteomes" id="UP000235786">
    <property type="component" value="Unassembled WGS sequence"/>
</dbReference>
<sequence length="308" mass="34340">MASHGDIGQRRYRDPERLDGFPALANFIGEDSEAEIFRRFSRLGARNLLHLQSIVNDLERQLNEFDKYDAENAAGNLALRQTARTYSYLRTIASTDEGNEQDGISKEQAMERIALHKQITIAIKDYREALIQEQQLLSFKNPAQRPLSTFQRYFLGGEKDETVLGGPDEHILDDPRDLVALASLDSDRLSGFLRDNFGWCFRDRKRPLQQNLSIFYFNESRIQLVSNIISTIFCAILLIGAMAVLSILINRSWKIRLGVVATFTALFAGVIGLLTHARRAEVFASSAADAAVLVVYVSGGLGPAGGTV</sequence>
<dbReference type="Pfam" id="PF20237">
    <property type="entry name" value="DUF6594"/>
    <property type="match status" value="1"/>
</dbReference>
<proteinExistence type="predicted"/>
<keyword evidence="1" id="KW-1133">Transmembrane helix</keyword>
<protein>
    <recommendedName>
        <fullName evidence="2">DUF6594 domain-containing protein</fullName>
    </recommendedName>
</protein>
<evidence type="ECO:0000259" key="2">
    <source>
        <dbReference type="Pfam" id="PF20237"/>
    </source>
</evidence>
<organism evidence="3 4">
    <name type="scientific">Hyaloscypha variabilis (strain UAMH 11265 / GT02V1 / F)</name>
    <name type="common">Meliniomyces variabilis</name>
    <dbReference type="NCBI Taxonomy" id="1149755"/>
    <lineage>
        <taxon>Eukaryota</taxon>
        <taxon>Fungi</taxon>
        <taxon>Dikarya</taxon>
        <taxon>Ascomycota</taxon>
        <taxon>Pezizomycotina</taxon>
        <taxon>Leotiomycetes</taxon>
        <taxon>Helotiales</taxon>
        <taxon>Hyaloscyphaceae</taxon>
        <taxon>Hyaloscypha</taxon>
        <taxon>Hyaloscypha variabilis</taxon>
    </lineage>
</organism>
<keyword evidence="1" id="KW-0472">Membrane</keyword>
<evidence type="ECO:0000256" key="1">
    <source>
        <dbReference type="SAM" id="Phobius"/>
    </source>
</evidence>
<dbReference type="EMBL" id="KZ613964">
    <property type="protein sequence ID" value="PMD30936.1"/>
    <property type="molecule type" value="Genomic_DNA"/>
</dbReference>
<feature type="transmembrane region" description="Helical" evidence="1">
    <location>
        <begin position="255"/>
        <end position="275"/>
    </location>
</feature>